<keyword evidence="2" id="KW-0732">Signal</keyword>
<dbReference type="InterPro" id="IPR013783">
    <property type="entry name" value="Ig-like_fold"/>
</dbReference>
<evidence type="ECO:0000256" key="1">
    <source>
        <dbReference type="SAM" id="Phobius"/>
    </source>
</evidence>
<evidence type="ECO:0000313" key="5">
    <source>
        <dbReference type="Proteomes" id="UP000327493"/>
    </source>
</evidence>
<evidence type="ECO:0000313" key="4">
    <source>
        <dbReference type="EMBL" id="KAA8588446.1"/>
    </source>
</evidence>
<name>A0A5J5D739_9PERO</name>
<dbReference type="InterPro" id="IPR003961">
    <property type="entry name" value="FN3_dom"/>
</dbReference>
<proteinExistence type="predicted"/>
<feature type="chain" id="PRO_5023897613" description="Fibronectin type-III domain-containing protein" evidence="2">
    <location>
        <begin position="24"/>
        <end position="251"/>
    </location>
</feature>
<gene>
    <name evidence="4" type="ORF">FQN60_001640</name>
</gene>
<keyword evidence="1" id="KW-0472">Membrane</keyword>
<dbReference type="GO" id="GO:0005886">
    <property type="term" value="C:plasma membrane"/>
    <property type="evidence" value="ECO:0007669"/>
    <property type="project" value="TreeGrafter"/>
</dbReference>
<feature type="domain" description="Fibronectin type-III" evidence="3">
    <location>
        <begin position="8"/>
        <end position="61"/>
    </location>
</feature>
<keyword evidence="1" id="KW-1133">Transmembrane helix</keyword>
<dbReference type="Pfam" id="PF01108">
    <property type="entry name" value="Tissue_fac"/>
    <property type="match status" value="1"/>
</dbReference>
<dbReference type="Proteomes" id="UP000327493">
    <property type="component" value="Chromosome 11"/>
</dbReference>
<comment type="caution">
    <text evidence="4">The sequence shown here is derived from an EMBL/GenBank/DDBJ whole genome shotgun (WGS) entry which is preliminary data.</text>
</comment>
<dbReference type="AlphaFoldDB" id="A0A5J5D739"/>
<evidence type="ECO:0000259" key="3">
    <source>
        <dbReference type="Pfam" id="PF01108"/>
    </source>
</evidence>
<dbReference type="GO" id="GO:0004896">
    <property type="term" value="F:cytokine receptor activity"/>
    <property type="evidence" value="ECO:0007669"/>
    <property type="project" value="TreeGrafter"/>
</dbReference>
<reference evidence="4 5" key="1">
    <citation type="submission" date="2019-08" db="EMBL/GenBank/DDBJ databases">
        <title>A chromosome-level genome assembly, high-density linkage maps, and genome scans reveal the genomic architecture of hybrid incompatibilities underlying speciation via character displacement in darters (Percidae: Etheostominae).</title>
        <authorList>
            <person name="Moran R.L."/>
            <person name="Catchen J.M."/>
            <person name="Fuller R.C."/>
        </authorList>
    </citation>
    <scope>NUCLEOTIDE SEQUENCE [LARGE SCALE GENOMIC DNA]</scope>
    <source>
        <strain evidence="4">EspeVRDwgs_2016</strain>
        <tissue evidence="4">Muscle</tissue>
    </source>
</reference>
<feature type="signal peptide" evidence="2">
    <location>
        <begin position="1"/>
        <end position="23"/>
    </location>
</feature>
<dbReference type="InterPro" id="IPR036116">
    <property type="entry name" value="FN3_sf"/>
</dbReference>
<evidence type="ECO:0000256" key="2">
    <source>
        <dbReference type="SAM" id="SignalP"/>
    </source>
</evidence>
<feature type="transmembrane region" description="Helical" evidence="1">
    <location>
        <begin position="152"/>
        <end position="175"/>
    </location>
</feature>
<accession>A0A5J5D739</accession>
<organism evidence="4 5">
    <name type="scientific">Etheostoma spectabile</name>
    <name type="common">orangethroat darter</name>
    <dbReference type="NCBI Taxonomy" id="54343"/>
    <lineage>
        <taxon>Eukaryota</taxon>
        <taxon>Metazoa</taxon>
        <taxon>Chordata</taxon>
        <taxon>Craniata</taxon>
        <taxon>Vertebrata</taxon>
        <taxon>Euteleostomi</taxon>
        <taxon>Actinopterygii</taxon>
        <taxon>Neopterygii</taxon>
        <taxon>Teleostei</taxon>
        <taxon>Neoteleostei</taxon>
        <taxon>Acanthomorphata</taxon>
        <taxon>Eupercaria</taxon>
        <taxon>Perciformes</taxon>
        <taxon>Percoidei</taxon>
        <taxon>Percidae</taxon>
        <taxon>Etheostomatinae</taxon>
        <taxon>Etheostoma</taxon>
    </lineage>
</organism>
<dbReference type="EMBL" id="VOFY01000011">
    <property type="protein sequence ID" value="KAA8588446.1"/>
    <property type="molecule type" value="Genomic_DNA"/>
</dbReference>
<protein>
    <recommendedName>
        <fullName evidence="3">Fibronectin type-III domain-containing protein</fullName>
    </recommendedName>
</protein>
<keyword evidence="1" id="KW-0812">Transmembrane</keyword>
<dbReference type="InterPro" id="IPR050650">
    <property type="entry name" value="Type-II_Cytokine-TF_Rcpt"/>
</dbReference>
<keyword evidence="5" id="KW-1185">Reference proteome</keyword>
<dbReference type="SUPFAM" id="SSF49265">
    <property type="entry name" value="Fibronectin type III"/>
    <property type="match status" value="2"/>
</dbReference>
<dbReference type="Gene3D" id="2.60.40.10">
    <property type="entry name" value="Immunoglobulins"/>
    <property type="match status" value="1"/>
</dbReference>
<dbReference type="PANTHER" id="PTHR20859:SF46">
    <property type="entry name" value="INTERFERON GAMMA RECEPTOR 2"/>
    <property type="match status" value="1"/>
</dbReference>
<sequence length="251" mass="27860">MAAAVSAFILMFSTLWGSRGVLSTPTNVRLTSHNLNLVLRWDPPDRPISDLLYTTEYNMESIQGECGHSWGQIAPPGWKATRLPWTEIDPVFRISAFRSVYHLATYNITYWKAGQKEKYCVQVQINTGRNPNHSVPSAAVCESTTIEEEAPWVAAVVTFVVMAMAVAVVVVAVVYRKRISHFLCPKDALPQHFKEYLLAPPNSSMYLDMRNSRPPKEVFDPVSIVADGSTLEEGLPLEAAGTSCSKQPDTT</sequence>
<dbReference type="PANTHER" id="PTHR20859">
    <property type="entry name" value="INTERFERON/INTERLEUKIN RECEPTOR"/>
    <property type="match status" value="1"/>
</dbReference>